<evidence type="ECO:0000256" key="2">
    <source>
        <dbReference type="ARBA" id="ARBA00019403"/>
    </source>
</evidence>
<evidence type="ECO:0000256" key="8">
    <source>
        <dbReference type="ARBA" id="ARBA00023014"/>
    </source>
</evidence>
<dbReference type="PANTHER" id="PTHR33693">
    <property type="entry name" value="TYPE-5 URACIL-DNA GLYCOSYLASE"/>
    <property type="match status" value="1"/>
</dbReference>
<accession>A0A099FFK7</accession>
<protein>
    <recommendedName>
        <fullName evidence="2">Type-4 uracil-DNA glycosylase</fullName>
    </recommendedName>
</protein>
<dbReference type="GO" id="GO:0006281">
    <property type="term" value="P:DNA repair"/>
    <property type="evidence" value="ECO:0007669"/>
    <property type="project" value="UniProtKB-KW"/>
</dbReference>
<keyword evidence="8" id="KW-0411">Iron-sulfur</keyword>
<dbReference type="SUPFAM" id="SSF52141">
    <property type="entry name" value="Uracil-DNA glycosylase-like"/>
    <property type="match status" value="1"/>
</dbReference>
<dbReference type="Pfam" id="PF03167">
    <property type="entry name" value="UDG"/>
    <property type="match status" value="1"/>
</dbReference>
<dbReference type="InterPro" id="IPR005122">
    <property type="entry name" value="Uracil-DNA_glycosylase-like"/>
</dbReference>
<dbReference type="EMBL" id="JRKS01000005">
    <property type="protein sequence ID" value="KGJ08986.1"/>
    <property type="molecule type" value="Genomic_DNA"/>
</dbReference>
<reference evidence="11 12" key="2">
    <citation type="submission" date="2014-10" db="EMBL/GenBank/DDBJ databases">
        <title>Paracoccus sanguinis sp. nov., isolated from clinical specimens of New York State patients.</title>
        <authorList>
            <person name="Mingle L.A."/>
            <person name="Cole J.A."/>
            <person name="Lapierre P."/>
            <person name="Musser K.A."/>
        </authorList>
    </citation>
    <scope>NUCLEOTIDE SEQUENCE [LARGE SCALE GENOMIC DNA]</scope>
    <source>
        <strain evidence="11 12">HAMBI 3106</strain>
    </source>
</reference>
<keyword evidence="12" id="KW-1185">Reference proteome</keyword>
<keyword evidence="5" id="KW-0227">DNA damage</keyword>
<evidence type="ECO:0000256" key="6">
    <source>
        <dbReference type="ARBA" id="ARBA00022801"/>
    </source>
</evidence>
<dbReference type="InterPro" id="IPR023875">
    <property type="entry name" value="DNA_repair_put"/>
</dbReference>
<dbReference type="InterPro" id="IPR025404">
    <property type="entry name" value="DUF4130"/>
</dbReference>
<dbReference type="Pfam" id="PF13566">
    <property type="entry name" value="DUF4130"/>
    <property type="match status" value="1"/>
</dbReference>
<evidence type="ECO:0000256" key="3">
    <source>
        <dbReference type="ARBA" id="ARBA00022485"/>
    </source>
</evidence>
<proteinExistence type="inferred from homology"/>
<evidence type="ECO:0000259" key="10">
    <source>
        <dbReference type="SMART" id="SM00986"/>
    </source>
</evidence>
<sequence length="480" mass="52578">MHRIALPERGTFEAWRDAARTLAGHDIPPEAVEWTLGDAGAGLFGSDPLPPGPGHPPAVPRAFLDLAETVILHRDPEAPALLYQALTGLQRRPRLLADAADPLVRRLRLLEKSVRRDIHKMRAFVRFRELPSAGARRRFAAWFEPEHRIVEANAGFFTRRFADMDWAIHTPDLSALWTDGALSFAPGAPRPDLPDDAAEELWATYFANIFNPARIKLGSMRLHMPRKYWKNMPETAQIPAMLAAAEGRVQAMAAAAATESPARAAAITARYRAAMPRAPERIGSLEEARAACALCTRCGLCETATQAVFGEGPAQAALMLVGEQPGDHEDLQGRPFVGPAGQVLDAAMAEAGVARDRVWLTNAVKHFKFVPRGKRRLHQRPDQHEVSHCRWWLDLERELVRPRLTVALGATAALALTGSGADLTRRRGQVEQTLAGPVLPSWHPSAILRQPDRDRAAIMRRDLVEDLALALSLAAAPAGG</sequence>
<evidence type="ECO:0000313" key="11">
    <source>
        <dbReference type="EMBL" id="KGJ08986.1"/>
    </source>
</evidence>
<dbReference type="InterPro" id="IPR036895">
    <property type="entry name" value="Uracil-DNA_glycosylase-like_sf"/>
</dbReference>
<comment type="similarity">
    <text evidence="1">Belongs to the uracil-DNA glycosylase (UDG) superfamily. Type 4 (UDGa) family.</text>
</comment>
<dbReference type="GO" id="GO:0097506">
    <property type="term" value="F:deaminated base DNA N-glycosylase activity"/>
    <property type="evidence" value="ECO:0007669"/>
    <property type="project" value="UniProtKB-ARBA"/>
</dbReference>
<evidence type="ECO:0000313" key="12">
    <source>
        <dbReference type="Proteomes" id="UP000029917"/>
    </source>
</evidence>
<dbReference type="Proteomes" id="UP000029917">
    <property type="component" value="Unassembled WGS sequence"/>
</dbReference>
<dbReference type="STRING" id="690417.IC63_02880"/>
<dbReference type="InterPro" id="IPR051536">
    <property type="entry name" value="UDG_Type-4/5"/>
</dbReference>
<keyword evidence="3" id="KW-0004">4Fe-4S</keyword>
<dbReference type="OrthoDB" id="5290748at2"/>
<keyword evidence="9" id="KW-0234">DNA repair</keyword>
<dbReference type="InterPro" id="IPR005273">
    <property type="entry name" value="Ura-DNA_glyco_family4"/>
</dbReference>
<comment type="caution">
    <text evidence="11">The sequence shown here is derived from an EMBL/GenBank/DDBJ whole genome shotgun (WGS) entry which is preliminary data.</text>
</comment>
<dbReference type="SMART" id="SM00986">
    <property type="entry name" value="UDG"/>
    <property type="match status" value="1"/>
</dbReference>
<evidence type="ECO:0000256" key="9">
    <source>
        <dbReference type="ARBA" id="ARBA00023204"/>
    </source>
</evidence>
<reference evidence="11 12" key="1">
    <citation type="submission" date="2014-09" db="EMBL/GenBank/DDBJ databases">
        <authorList>
            <person name="McGinnis J.M."/>
            <person name="Wolfgang W.J."/>
        </authorList>
    </citation>
    <scope>NUCLEOTIDE SEQUENCE [LARGE SCALE GENOMIC DNA]</scope>
    <source>
        <strain evidence="11 12">HAMBI 3106</strain>
    </source>
</reference>
<dbReference type="RefSeq" id="WP_036716748.1">
    <property type="nucleotide sequence ID" value="NZ_JRKS01000005.1"/>
</dbReference>
<dbReference type="AlphaFoldDB" id="A0A099FFK7"/>
<evidence type="ECO:0000256" key="5">
    <source>
        <dbReference type="ARBA" id="ARBA00022763"/>
    </source>
</evidence>
<dbReference type="SMART" id="SM00987">
    <property type="entry name" value="UreE_C"/>
    <property type="match status" value="1"/>
</dbReference>
<dbReference type="NCBIfam" id="TIGR03915">
    <property type="entry name" value="SAM_7_link_chp"/>
    <property type="match status" value="1"/>
</dbReference>
<feature type="domain" description="Uracil-DNA glycosylase-like" evidence="10">
    <location>
        <begin position="309"/>
        <end position="468"/>
    </location>
</feature>
<name>A0A099FFK7_9RHOB</name>
<keyword evidence="4" id="KW-0479">Metal-binding</keyword>
<dbReference type="CDD" id="cd10030">
    <property type="entry name" value="UDG-F4_TTUDGA_SPO1dp_like"/>
    <property type="match status" value="1"/>
</dbReference>
<evidence type="ECO:0000256" key="7">
    <source>
        <dbReference type="ARBA" id="ARBA00023004"/>
    </source>
</evidence>
<keyword evidence="6" id="KW-0378">Hydrolase</keyword>
<keyword evidence="7" id="KW-0408">Iron</keyword>
<evidence type="ECO:0000256" key="4">
    <source>
        <dbReference type="ARBA" id="ARBA00022723"/>
    </source>
</evidence>
<dbReference type="Gene3D" id="3.40.470.10">
    <property type="entry name" value="Uracil-DNA glycosylase-like domain"/>
    <property type="match status" value="1"/>
</dbReference>
<dbReference type="GO" id="GO:0046872">
    <property type="term" value="F:metal ion binding"/>
    <property type="evidence" value="ECO:0007669"/>
    <property type="project" value="UniProtKB-KW"/>
</dbReference>
<dbReference type="PANTHER" id="PTHR33693:SF9">
    <property type="entry name" value="TYPE-4 URACIL-DNA GLYCOSYLASE"/>
    <property type="match status" value="1"/>
</dbReference>
<organism evidence="11 12">
    <name type="scientific">Paracoccus sphaerophysae</name>
    <dbReference type="NCBI Taxonomy" id="690417"/>
    <lineage>
        <taxon>Bacteria</taxon>
        <taxon>Pseudomonadati</taxon>
        <taxon>Pseudomonadota</taxon>
        <taxon>Alphaproteobacteria</taxon>
        <taxon>Rhodobacterales</taxon>
        <taxon>Paracoccaceae</taxon>
        <taxon>Paracoccus</taxon>
    </lineage>
</organism>
<dbReference type="GO" id="GO:0051539">
    <property type="term" value="F:4 iron, 4 sulfur cluster binding"/>
    <property type="evidence" value="ECO:0007669"/>
    <property type="project" value="UniProtKB-KW"/>
</dbReference>
<dbReference type="NCBIfam" id="TIGR03914">
    <property type="entry name" value="UDG_fam_dom"/>
    <property type="match status" value="1"/>
</dbReference>
<evidence type="ECO:0000256" key="1">
    <source>
        <dbReference type="ARBA" id="ARBA00006521"/>
    </source>
</evidence>
<gene>
    <name evidence="11" type="ORF">IC63_02880</name>
</gene>